<comment type="caution">
    <text evidence="2">The sequence shown here is derived from an EMBL/GenBank/DDBJ whole genome shotgun (WGS) entry which is preliminary data.</text>
</comment>
<reference evidence="2" key="1">
    <citation type="submission" date="2021-01" db="EMBL/GenBank/DDBJ databases">
        <authorList>
            <person name="Kaushik A."/>
        </authorList>
    </citation>
    <scope>NUCLEOTIDE SEQUENCE</scope>
    <source>
        <strain evidence="2">AG1-1C</strain>
    </source>
</reference>
<dbReference type="Proteomes" id="UP000663846">
    <property type="component" value="Unassembled WGS sequence"/>
</dbReference>
<dbReference type="EMBL" id="CAJMWS010000034">
    <property type="protein sequence ID" value="CAE6344967.1"/>
    <property type="molecule type" value="Genomic_DNA"/>
</dbReference>
<name>A0A8H2WA46_9AGAM</name>
<feature type="transmembrane region" description="Helical" evidence="1">
    <location>
        <begin position="431"/>
        <end position="453"/>
    </location>
</feature>
<keyword evidence="1" id="KW-1133">Transmembrane helix</keyword>
<feature type="transmembrane region" description="Helical" evidence="1">
    <location>
        <begin position="26"/>
        <end position="47"/>
    </location>
</feature>
<keyword evidence="1" id="KW-0472">Membrane</keyword>
<evidence type="ECO:0008006" key="4">
    <source>
        <dbReference type="Google" id="ProtNLM"/>
    </source>
</evidence>
<proteinExistence type="predicted"/>
<protein>
    <recommendedName>
        <fullName evidence="4">Transmembrane protein</fullName>
    </recommendedName>
</protein>
<evidence type="ECO:0000256" key="1">
    <source>
        <dbReference type="SAM" id="Phobius"/>
    </source>
</evidence>
<sequence>MYSSYLGWITLTHAHEIPYNSRSLVLGFYLCSATLVSLLIVLNLALVGYDTKLVLHKDPNITRYDHWWTSGYLPDILRIRTNAGDCEVGKLNQDVTLKTNSSLPLFPYQFKSSYVFEHSRSIDGATIVTRFVDGPYHANPLSSCFVSEMGLYYEPWWQNFKATATVTCEPTDQLPRFFKFTTFYSASGTPYMRPDSTLDYFILDVHPDKTALDFQRWIDQYTDFEIDNTSRLNVLGVLDVLAGDLSQIGWLQFDQLNDTERAAVPGMAFFGWDLKPGGHALEDGSRLELLTPDIWYTEFSNNANRTIINFMIAIRDAIHLDLGHITSDNIYLNKTAFNTYIQPNPLYLPVVEEYRRRFPKLDPEALSICTWTRGCLPDSNATWTEILREDIGKLPYNNIVLPIVEPNPALISVIDMTYLCPIYVRKSWGDLLVSVFSATFSMYGTLYTLFSLIGPKLDSSPKGEDKGWIEP</sequence>
<dbReference type="AlphaFoldDB" id="A0A8H2WA46"/>
<organism evidence="2 3">
    <name type="scientific">Rhizoctonia solani</name>
    <dbReference type="NCBI Taxonomy" id="456999"/>
    <lineage>
        <taxon>Eukaryota</taxon>
        <taxon>Fungi</taxon>
        <taxon>Dikarya</taxon>
        <taxon>Basidiomycota</taxon>
        <taxon>Agaricomycotina</taxon>
        <taxon>Agaricomycetes</taxon>
        <taxon>Cantharellales</taxon>
        <taxon>Ceratobasidiaceae</taxon>
        <taxon>Rhizoctonia</taxon>
    </lineage>
</organism>
<evidence type="ECO:0000313" key="3">
    <source>
        <dbReference type="Proteomes" id="UP000663846"/>
    </source>
</evidence>
<accession>A0A8H2WA46</accession>
<evidence type="ECO:0000313" key="2">
    <source>
        <dbReference type="EMBL" id="CAE6344967.1"/>
    </source>
</evidence>
<gene>
    <name evidence="2" type="ORF">RDB_LOCUS6514</name>
</gene>
<keyword evidence="1" id="KW-0812">Transmembrane</keyword>